<evidence type="ECO:0000259" key="2">
    <source>
        <dbReference type="Pfam" id="PF00535"/>
    </source>
</evidence>
<dbReference type="OrthoDB" id="9810247at2"/>
<feature type="domain" description="Glycosyltransferase 2-like" evidence="2">
    <location>
        <begin position="39"/>
        <end position="209"/>
    </location>
</feature>
<dbReference type="Gene3D" id="3.40.50.150">
    <property type="entry name" value="Vaccinia Virus protein VP39"/>
    <property type="match status" value="1"/>
</dbReference>
<evidence type="ECO:0000313" key="4">
    <source>
        <dbReference type="Proteomes" id="UP000199034"/>
    </source>
</evidence>
<proteinExistence type="inferred from homology"/>
<dbReference type="InterPro" id="IPR050256">
    <property type="entry name" value="Glycosyltransferase_2"/>
</dbReference>
<comment type="similarity">
    <text evidence="1">Belongs to the glycosyltransferase 2 family.</text>
</comment>
<dbReference type="Pfam" id="PF13489">
    <property type="entry name" value="Methyltransf_23"/>
    <property type="match status" value="1"/>
</dbReference>
<accession>A0A1G6QZ00</accession>
<dbReference type="CDD" id="cd02440">
    <property type="entry name" value="AdoMet_MTases"/>
    <property type="match status" value="1"/>
</dbReference>
<dbReference type="RefSeq" id="WP_090854791.1">
    <property type="nucleotide sequence ID" value="NZ_FMZM01000005.1"/>
</dbReference>
<dbReference type="SUPFAM" id="SSF53448">
    <property type="entry name" value="Nucleotide-diphospho-sugar transferases"/>
    <property type="match status" value="1"/>
</dbReference>
<dbReference type="STRING" id="1045774.SAMN05421872_10589"/>
<dbReference type="PANTHER" id="PTHR48090:SF7">
    <property type="entry name" value="RFBJ PROTEIN"/>
    <property type="match status" value="1"/>
</dbReference>
<dbReference type="InterPro" id="IPR029044">
    <property type="entry name" value="Nucleotide-diphossugar_trans"/>
</dbReference>
<dbReference type="Proteomes" id="UP000199034">
    <property type="component" value="Unassembled WGS sequence"/>
</dbReference>
<keyword evidence="3" id="KW-0808">Transferase</keyword>
<keyword evidence="4" id="KW-1185">Reference proteome</keyword>
<evidence type="ECO:0000256" key="1">
    <source>
        <dbReference type="ARBA" id="ARBA00006739"/>
    </source>
</evidence>
<dbReference type="GO" id="GO:0016740">
    <property type="term" value="F:transferase activity"/>
    <property type="evidence" value="ECO:0007669"/>
    <property type="project" value="UniProtKB-KW"/>
</dbReference>
<reference evidence="4" key="1">
    <citation type="submission" date="2016-10" db="EMBL/GenBank/DDBJ databases">
        <authorList>
            <person name="Varghese N."/>
            <person name="Submissions S."/>
        </authorList>
    </citation>
    <scope>NUCLEOTIDE SEQUENCE [LARGE SCALE GENOMIC DNA]</scope>
    <source>
        <strain evidence="4">CGMCC 4.6858</strain>
    </source>
</reference>
<gene>
    <name evidence="3" type="ORF">SAMN05421872_10589</name>
</gene>
<dbReference type="Gene3D" id="3.90.550.10">
    <property type="entry name" value="Spore Coat Polysaccharide Biosynthesis Protein SpsA, Chain A"/>
    <property type="match status" value="1"/>
</dbReference>
<dbReference type="PANTHER" id="PTHR48090">
    <property type="entry name" value="UNDECAPRENYL-PHOSPHATE 4-DEOXY-4-FORMAMIDO-L-ARABINOSE TRANSFERASE-RELATED"/>
    <property type="match status" value="1"/>
</dbReference>
<dbReference type="SUPFAM" id="SSF53335">
    <property type="entry name" value="S-adenosyl-L-methionine-dependent methyltransferases"/>
    <property type="match status" value="1"/>
</dbReference>
<dbReference type="Pfam" id="PF00535">
    <property type="entry name" value="Glycos_transf_2"/>
    <property type="match status" value="1"/>
</dbReference>
<name>A0A1G6QZ00_9ACTN</name>
<protein>
    <submittedName>
        <fullName evidence="3">Glycosyl transferase family 2</fullName>
    </submittedName>
</protein>
<dbReference type="EMBL" id="FMZM01000005">
    <property type="protein sequence ID" value="SDC97640.1"/>
    <property type="molecule type" value="Genomic_DNA"/>
</dbReference>
<dbReference type="InterPro" id="IPR001173">
    <property type="entry name" value="Glyco_trans_2-like"/>
</dbReference>
<sequence>MLHDARAVETANPGTSGPNTVVVTDTPSDVERPRLRVGVLVVAYNAATTLAQTLSRLPASFVETVDHVLVSDDASSDDTYQVGLQFKSGSTLPMTVVRHERNLGYGGNQKTGYAWAIEHELDVVVLLHGDGQYAPECIGDLVAPLARGEADAVFGSRMMKRGDARAGGMPMYKYLGNRVLTRMQNKLAGLDLTEWHSGYRAYRVDALADLDLASYTDDFDFDTQIILGLHAQGKKIAEVPIPTYYGDEICYVNGMKYAKDVTIDVVKFRLGEMGFGETPSTGPDTEAYELKPSEHSSHGVLLRWLRTVAPARVLDVGCSDGQFAGLVGRMGHRVTGVDLVKHVGIADRVDQFVEADLNAGLPADAGRDYRVVVAGDVLEHVIDPAALLLDIADRLAPDGEVFVSVPNFAHWYPRARVVAGRFDYDQRGLLDHGHVRFFTRRSFERLVQQCGLRIVEAETVGSPFDVLERGAGGESRLARIAGRVAVADRAATRTWPTLFGYQFLYRLERA</sequence>
<organism evidence="3 4">
    <name type="scientific">Nocardioides lianchengensis</name>
    <dbReference type="NCBI Taxonomy" id="1045774"/>
    <lineage>
        <taxon>Bacteria</taxon>
        <taxon>Bacillati</taxon>
        <taxon>Actinomycetota</taxon>
        <taxon>Actinomycetes</taxon>
        <taxon>Propionibacteriales</taxon>
        <taxon>Nocardioidaceae</taxon>
        <taxon>Nocardioides</taxon>
    </lineage>
</organism>
<evidence type="ECO:0000313" key="3">
    <source>
        <dbReference type="EMBL" id="SDC97640.1"/>
    </source>
</evidence>
<dbReference type="InterPro" id="IPR029063">
    <property type="entry name" value="SAM-dependent_MTases_sf"/>
</dbReference>
<dbReference type="CDD" id="cd04179">
    <property type="entry name" value="DPM_DPG-synthase_like"/>
    <property type="match status" value="1"/>
</dbReference>
<dbReference type="AlphaFoldDB" id="A0A1G6QZ00"/>